<dbReference type="OrthoDB" id="542390at2759"/>
<accession>A0A835VSH4</accession>
<keyword evidence="1" id="KW-0677">Repeat</keyword>
<feature type="region of interest" description="Disordered" evidence="3">
    <location>
        <begin position="333"/>
        <end position="381"/>
    </location>
</feature>
<comment type="caution">
    <text evidence="4">The sequence shown here is derived from an EMBL/GenBank/DDBJ whole genome shotgun (WGS) entry which is preliminary data.</text>
</comment>
<dbReference type="GO" id="GO:0005737">
    <property type="term" value="C:cytoplasm"/>
    <property type="evidence" value="ECO:0007669"/>
    <property type="project" value="TreeGrafter"/>
</dbReference>
<proteinExistence type="predicted"/>
<dbReference type="AlphaFoldDB" id="A0A835VSH4"/>
<evidence type="ECO:0000313" key="4">
    <source>
        <dbReference type="EMBL" id="KAG2423791.1"/>
    </source>
</evidence>
<dbReference type="InterPro" id="IPR011042">
    <property type="entry name" value="6-blade_b-propeller_TolB-like"/>
</dbReference>
<evidence type="ECO:0000256" key="3">
    <source>
        <dbReference type="SAM" id="MobiDB-lite"/>
    </source>
</evidence>
<keyword evidence="2" id="KW-0040">ANK repeat</keyword>
<dbReference type="EMBL" id="JAEHOC010000074">
    <property type="protein sequence ID" value="KAG2423791.1"/>
    <property type="molecule type" value="Genomic_DNA"/>
</dbReference>
<dbReference type="PANTHER" id="PTHR46231:SF1">
    <property type="entry name" value="ANKYRIN REPEAT AND BTB_POZ DOMAIN-CONTAINING PROTEIN 1"/>
    <property type="match status" value="1"/>
</dbReference>
<dbReference type="InterPro" id="IPR044515">
    <property type="entry name" value="ABTB1"/>
</dbReference>
<dbReference type="Proteomes" id="UP000650467">
    <property type="component" value="Unassembled WGS sequence"/>
</dbReference>
<dbReference type="GO" id="GO:0000151">
    <property type="term" value="C:ubiquitin ligase complex"/>
    <property type="evidence" value="ECO:0007669"/>
    <property type="project" value="TreeGrafter"/>
</dbReference>
<name>A0A835VSH4_CHLIN</name>
<protein>
    <submittedName>
        <fullName evidence="4">Uncharacterized protein</fullName>
    </submittedName>
</protein>
<keyword evidence="5" id="KW-1185">Reference proteome</keyword>
<organism evidence="4 5">
    <name type="scientific">Chlamydomonas incerta</name>
    <dbReference type="NCBI Taxonomy" id="51695"/>
    <lineage>
        <taxon>Eukaryota</taxon>
        <taxon>Viridiplantae</taxon>
        <taxon>Chlorophyta</taxon>
        <taxon>core chlorophytes</taxon>
        <taxon>Chlorophyceae</taxon>
        <taxon>CS clade</taxon>
        <taxon>Chlamydomonadales</taxon>
        <taxon>Chlamydomonadaceae</taxon>
        <taxon>Chlamydomonas</taxon>
    </lineage>
</organism>
<dbReference type="PANTHER" id="PTHR46231">
    <property type="entry name" value="ANKYRIN REPEAT AND BTB/POZ DOMAIN-CONTAINING PROTEIN 1"/>
    <property type="match status" value="1"/>
</dbReference>
<reference evidence="4" key="1">
    <citation type="journal article" date="2020" name="bioRxiv">
        <title>Comparative genomics of Chlamydomonas.</title>
        <authorList>
            <person name="Craig R.J."/>
            <person name="Hasan A.R."/>
            <person name="Ness R.W."/>
            <person name="Keightley P.D."/>
        </authorList>
    </citation>
    <scope>NUCLEOTIDE SEQUENCE</scope>
    <source>
        <strain evidence="4">SAG 7.73</strain>
    </source>
</reference>
<evidence type="ECO:0000313" key="5">
    <source>
        <dbReference type="Proteomes" id="UP000650467"/>
    </source>
</evidence>
<dbReference type="Gene3D" id="2.120.10.30">
    <property type="entry name" value="TolB, C-terminal domain"/>
    <property type="match status" value="1"/>
</dbReference>
<evidence type="ECO:0000256" key="1">
    <source>
        <dbReference type="ARBA" id="ARBA00022737"/>
    </source>
</evidence>
<sequence length="381" mass="38409">MPEGGPQELIGAEARGRHLTLGSFLSLKSSSAPDVNYRFDGSPIYATCAGSDSVIAIDGRVVVHLTPETGGDAGDSSLLVSRIAGGDDEAGDEDSEADVPDGADEQRRDGTGAEARFTFDLRCPAPAGDGVVYVVDGDRIRKLQLAPRQEPQQGTGAAVSTLQLADWEPRAIWGLVHIPPQQLTGASAGGGGCLVFSTDTALYSLALPPGAAAASAPGPLTPQLLAGHRAEPGSADGAGPDARFTSIRIGLALDGDGCVVLLDQHAQHEGHTAIRRVSPADGAVSTLGVLTESFTRPAVLPGSGCLAAIMTQPQRAVSIIDLGLTPPRLLPAASGGGAAAAGAGGEGTTPAKAHARLADDDEEEGPGASAGGSGGHKRRRK</sequence>
<feature type="compositionally biased region" description="Acidic residues" evidence="3">
    <location>
        <begin position="86"/>
        <end position="103"/>
    </location>
</feature>
<feature type="region of interest" description="Disordered" evidence="3">
    <location>
        <begin position="85"/>
        <end position="110"/>
    </location>
</feature>
<evidence type="ECO:0000256" key="2">
    <source>
        <dbReference type="ARBA" id="ARBA00023043"/>
    </source>
</evidence>
<feature type="compositionally biased region" description="Gly residues" evidence="3">
    <location>
        <begin position="334"/>
        <end position="347"/>
    </location>
</feature>
<gene>
    <name evidence="4" type="ORF">HXX76_015067</name>
</gene>